<dbReference type="Gene3D" id="3.40.33.10">
    <property type="entry name" value="CAP"/>
    <property type="match status" value="1"/>
</dbReference>
<reference evidence="4 5" key="1">
    <citation type="submission" date="2014-01" db="EMBL/GenBank/DDBJ databases">
        <title>Plasmidome dynamics in the species complex Clostridium novyi sensu lato converts strains of independent lineages into distinctly different pathogens.</title>
        <authorList>
            <person name="Skarin H."/>
            <person name="Segerman B."/>
        </authorList>
    </citation>
    <scope>NUCLEOTIDE SEQUENCE [LARGE SCALE GENOMIC DNA]</scope>
    <source>
        <strain evidence="4 5">DC5</strain>
    </source>
</reference>
<name>A0A0A0IP20_CLOBO</name>
<feature type="signal peptide" evidence="2">
    <location>
        <begin position="1"/>
        <end position="23"/>
    </location>
</feature>
<dbReference type="EMBL" id="JDRY01000001">
    <property type="protein sequence ID" value="KGN01937.1"/>
    <property type="molecule type" value="Genomic_DNA"/>
</dbReference>
<evidence type="ECO:0000256" key="1">
    <source>
        <dbReference type="SAM" id="MobiDB-lite"/>
    </source>
</evidence>
<accession>A0A0A0IP20</accession>
<dbReference type="PANTHER" id="PTHR31157">
    <property type="entry name" value="SCP DOMAIN-CONTAINING PROTEIN"/>
    <property type="match status" value="1"/>
</dbReference>
<comment type="caution">
    <text evidence="4">The sequence shown here is derived from an EMBL/GenBank/DDBJ whole genome shotgun (WGS) entry which is preliminary data.</text>
</comment>
<dbReference type="SUPFAM" id="SSF55797">
    <property type="entry name" value="PR-1-like"/>
    <property type="match status" value="1"/>
</dbReference>
<sequence>MKKKVLSILIMLGMLSVPNVVQASENINVNKFCIQNGCKTSTVMYEEFLKFIYKNLEPQTKKYFCGGEEVVQSLCKYTLINNDCNVRNLNCVNYMYNMINKEFEYKDNCYNSIKLVELQKSDILKEIPLDRDVKISNNDIKEETEVKTEEQTNPQVDQEVKSQDKVDTKVENKEEVKPNSEVKSIENKDEKLSSNYKNEVNKRMVQLVNELRQSQGVAPLKSVDILNNLAEKRSQYMATTGEFSHNDKNGNFIFKEDLDKINYKWNNVGENIAQNYYSNDPDKLAEELFNQWKNSPGHYKNMINSDFNELGFGIGMTQDRKVYATQGFVGRR</sequence>
<dbReference type="RefSeq" id="WP_039256767.1">
    <property type="nucleotide sequence ID" value="NZ_JDRY01000001.1"/>
</dbReference>
<dbReference type="InterPro" id="IPR035940">
    <property type="entry name" value="CAP_sf"/>
</dbReference>
<dbReference type="Proteomes" id="UP000030014">
    <property type="component" value="Unassembled WGS sequence"/>
</dbReference>
<proteinExistence type="predicted"/>
<organism evidence="4 5">
    <name type="scientific">Clostridium botulinum C/D str. DC5</name>
    <dbReference type="NCBI Taxonomy" id="1443128"/>
    <lineage>
        <taxon>Bacteria</taxon>
        <taxon>Bacillati</taxon>
        <taxon>Bacillota</taxon>
        <taxon>Clostridia</taxon>
        <taxon>Eubacteriales</taxon>
        <taxon>Clostridiaceae</taxon>
        <taxon>Clostridium</taxon>
    </lineage>
</organism>
<dbReference type="PANTHER" id="PTHR31157:SF1">
    <property type="entry name" value="SCP DOMAIN-CONTAINING PROTEIN"/>
    <property type="match status" value="1"/>
</dbReference>
<dbReference type="CDD" id="cd05379">
    <property type="entry name" value="CAP_bacterial"/>
    <property type="match status" value="1"/>
</dbReference>
<dbReference type="AlphaFoldDB" id="A0A0A0IP20"/>
<evidence type="ECO:0000313" key="5">
    <source>
        <dbReference type="Proteomes" id="UP000030014"/>
    </source>
</evidence>
<evidence type="ECO:0000256" key="2">
    <source>
        <dbReference type="SAM" id="SignalP"/>
    </source>
</evidence>
<protein>
    <submittedName>
        <fullName evidence="4">N-acetylmuramoyl-L-alanine amidase</fullName>
    </submittedName>
</protein>
<feature type="region of interest" description="Disordered" evidence="1">
    <location>
        <begin position="144"/>
        <end position="164"/>
    </location>
</feature>
<gene>
    <name evidence="4" type="ORF">Z955_00625</name>
</gene>
<evidence type="ECO:0000259" key="3">
    <source>
        <dbReference type="Pfam" id="PF00188"/>
    </source>
</evidence>
<feature type="domain" description="SCP" evidence="3">
    <location>
        <begin position="206"/>
        <end position="326"/>
    </location>
</feature>
<dbReference type="InterPro" id="IPR014044">
    <property type="entry name" value="CAP_dom"/>
</dbReference>
<evidence type="ECO:0000313" key="4">
    <source>
        <dbReference type="EMBL" id="KGN01937.1"/>
    </source>
</evidence>
<feature type="chain" id="PRO_5001970712" evidence="2">
    <location>
        <begin position="24"/>
        <end position="332"/>
    </location>
</feature>
<dbReference type="Pfam" id="PF00188">
    <property type="entry name" value="CAP"/>
    <property type="match status" value="1"/>
</dbReference>
<keyword evidence="2" id="KW-0732">Signal</keyword>